<comment type="caution">
    <text evidence="1">The sequence shown here is derived from an EMBL/GenBank/DDBJ whole genome shotgun (WGS) entry which is preliminary data.</text>
</comment>
<organism evidence="1 2">
    <name type="scientific">Tigriopus californicus</name>
    <name type="common">Marine copepod</name>
    <dbReference type="NCBI Taxonomy" id="6832"/>
    <lineage>
        <taxon>Eukaryota</taxon>
        <taxon>Metazoa</taxon>
        <taxon>Ecdysozoa</taxon>
        <taxon>Arthropoda</taxon>
        <taxon>Crustacea</taxon>
        <taxon>Multicrustacea</taxon>
        <taxon>Hexanauplia</taxon>
        <taxon>Copepoda</taxon>
        <taxon>Harpacticoida</taxon>
        <taxon>Harpacticidae</taxon>
        <taxon>Tigriopus</taxon>
    </lineage>
</organism>
<evidence type="ECO:0000313" key="1">
    <source>
        <dbReference type="EMBL" id="TRY73491.1"/>
    </source>
</evidence>
<evidence type="ECO:0000313" key="2">
    <source>
        <dbReference type="Proteomes" id="UP000318571"/>
    </source>
</evidence>
<accession>A0A553P728</accession>
<keyword evidence="2" id="KW-1185">Reference proteome</keyword>
<proteinExistence type="predicted"/>
<name>A0A553P728_TIGCA</name>
<gene>
    <name evidence="1" type="ORF">TCAL_15782</name>
</gene>
<protein>
    <submittedName>
        <fullName evidence="1">Uncharacterized protein</fullName>
    </submittedName>
</protein>
<dbReference type="CDD" id="cd00043">
    <property type="entry name" value="CYCLIN_SF"/>
    <property type="match status" value="1"/>
</dbReference>
<dbReference type="Proteomes" id="UP000318571">
    <property type="component" value="Chromosome 3"/>
</dbReference>
<dbReference type="InterPro" id="IPR036915">
    <property type="entry name" value="Cyclin-like_sf"/>
</dbReference>
<dbReference type="EMBL" id="VCGU01000007">
    <property type="protein sequence ID" value="TRY73491.1"/>
    <property type="molecule type" value="Genomic_DNA"/>
</dbReference>
<dbReference type="Gene3D" id="1.10.472.170">
    <property type="match status" value="1"/>
</dbReference>
<dbReference type="SUPFAM" id="SSF47954">
    <property type="entry name" value="Cyclin-like"/>
    <property type="match status" value="1"/>
</dbReference>
<sequence length="387" mass="43693">MKETSCGHCGAEGSLVDEEHNAEKLLVCTECGSGVKAASNLVHGQVVNEIVGNKPKTSASQSRFPILSLPRQVHGFVGRTQTQANRDLMRALRYVASAVKIPTNGRVFKEAEHWVKLVFNNGKRFRHRELSAGCIYVVLRRNGDHISLNDFSSTVGVRPTDIHQVEKHLIAHRGFRFENRPERIPSSNMTQSEIFISGKFWDKTGSHLVNEAIQKKTEDIFDIFIRLGHASLQRSPEFILTAAFLVYKSENVVSRKKMTLNQFIRECSIPMSNLTEANLTKPLQIVSKSLRDMVLRLPYFVGQIGGKPRKLITENAVKYMNDVLEHGRILLSRCQSPDLGAETSDLKFDQDLDVSQYIRSDDEIKALRPLYDKYFSSFEKNRSGGVT</sequence>
<reference evidence="1 2" key="1">
    <citation type="journal article" date="2018" name="Nat. Ecol. Evol.">
        <title>Genomic signatures of mitonuclear coevolution across populations of Tigriopus californicus.</title>
        <authorList>
            <person name="Barreto F.S."/>
            <person name="Watson E.T."/>
            <person name="Lima T.G."/>
            <person name="Willett C.S."/>
            <person name="Edmands S."/>
            <person name="Li W."/>
            <person name="Burton R.S."/>
        </authorList>
    </citation>
    <scope>NUCLEOTIDE SEQUENCE [LARGE SCALE GENOMIC DNA]</scope>
    <source>
        <strain evidence="1 2">San Diego</strain>
    </source>
</reference>
<dbReference type="AlphaFoldDB" id="A0A553P728"/>